<dbReference type="Proteomes" id="UP001557465">
    <property type="component" value="Unassembled WGS sequence"/>
</dbReference>
<accession>A0ABV3TNV0</accession>
<dbReference type="EMBL" id="JBFRYC010000014">
    <property type="protein sequence ID" value="MEX1663291.1"/>
    <property type="molecule type" value="Genomic_DNA"/>
</dbReference>
<evidence type="ECO:0000259" key="9">
    <source>
        <dbReference type="Pfam" id="PF00460"/>
    </source>
</evidence>
<evidence type="ECO:0000256" key="4">
    <source>
        <dbReference type="ARBA" id="ARBA00023143"/>
    </source>
</evidence>
<dbReference type="PANTHER" id="PTHR30435:SF19">
    <property type="entry name" value="FLAGELLAR BASAL-BODY ROD PROTEIN FLGG"/>
    <property type="match status" value="1"/>
</dbReference>
<dbReference type="PROSITE" id="PS00588">
    <property type="entry name" value="FLAGELLA_BB_ROD"/>
    <property type="match status" value="1"/>
</dbReference>
<evidence type="ECO:0000256" key="5">
    <source>
        <dbReference type="ARBA" id="ARBA00025933"/>
    </source>
</evidence>
<dbReference type="InterPro" id="IPR037925">
    <property type="entry name" value="FlgE/F/G-like"/>
</dbReference>
<evidence type="ECO:0000256" key="2">
    <source>
        <dbReference type="ARBA" id="ARBA00009677"/>
    </source>
</evidence>
<keyword evidence="12" id="KW-0966">Cell projection</keyword>
<feature type="domain" description="Flagellar basal body rod protein N-terminal" evidence="9">
    <location>
        <begin position="7"/>
        <end position="35"/>
    </location>
</feature>
<feature type="domain" description="Flagellar hook protein FlgE/F/G-like D1" evidence="11">
    <location>
        <begin position="96"/>
        <end position="159"/>
    </location>
</feature>
<dbReference type="PANTHER" id="PTHR30435">
    <property type="entry name" value="FLAGELLAR PROTEIN"/>
    <property type="match status" value="1"/>
</dbReference>
<dbReference type="Pfam" id="PF00460">
    <property type="entry name" value="Flg_bb_rod"/>
    <property type="match status" value="1"/>
</dbReference>
<evidence type="ECO:0000259" key="10">
    <source>
        <dbReference type="Pfam" id="PF06429"/>
    </source>
</evidence>
<gene>
    <name evidence="12" type="primary">flgG</name>
    <name evidence="12" type="ORF">AB4874_16885</name>
</gene>
<reference evidence="12 13" key="1">
    <citation type="journal article" date="2011" name="Int. J. Syst. Evol. Microbiol.">
        <title>Zhongshania antarctica gen. nov., sp. nov. and Zhongshania guokunii sp. nov., gammaproteobacteria respectively isolated from coastal attached (fast) ice and surface seawater of the Antarctic.</title>
        <authorList>
            <person name="Li H.J."/>
            <person name="Zhang X.Y."/>
            <person name="Chen C.X."/>
            <person name="Zhang Y.J."/>
            <person name="Gao Z.M."/>
            <person name="Yu Y."/>
            <person name="Chen X.L."/>
            <person name="Chen B."/>
            <person name="Zhang Y.Z."/>
        </authorList>
    </citation>
    <scope>NUCLEOTIDE SEQUENCE [LARGE SCALE GENOMIC DNA]</scope>
    <source>
        <strain evidence="12 13">15-R06ZXC-3</strain>
    </source>
</reference>
<comment type="similarity">
    <text evidence="2 8">Belongs to the flagella basal body rod proteins family.</text>
</comment>
<dbReference type="NCBIfam" id="TIGR02488">
    <property type="entry name" value="flgG_G_neg"/>
    <property type="match status" value="1"/>
</dbReference>
<evidence type="ECO:0000256" key="6">
    <source>
        <dbReference type="ARBA" id="ARBA00032912"/>
    </source>
</evidence>
<dbReference type="InterPro" id="IPR010930">
    <property type="entry name" value="Flg_bb/hook_C_dom"/>
</dbReference>
<dbReference type="NCBIfam" id="TIGR03506">
    <property type="entry name" value="FlgEFG_subfam"/>
    <property type="match status" value="2"/>
</dbReference>
<proteinExistence type="inferred from homology"/>
<evidence type="ECO:0000256" key="7">
    <source>
        <dbReference type="NCBIfam" id="TIGR02488"/>
    </source>
</evidence>
<dbReference type="InterPro" id="IPR053967">
    <property type="entry name" value="LlgE_F_G-like_D1"/>
</dbReference>
<dbReference type="InterPro" id="IPR012834">
    <property type="entry name" value="FlgG_G_neg"/>
</dbReference>
<sequence length="264" mass="27085">MLPALSTTATGLSAEQVKIDSISNNLANVNTVGFKKSDPVFETLTYQQHIQPGAASSGTTLYPSGYNMGTGVRVAATVPVLTQGNLKETNNPLDMAIEGGGYFQVLQPNGQIAYTRDGAFQLDQSGHMVTADGFQVLPSTTLPSNATSVTIAQDGTISVTVPGSSNATQVGQVQLANFVNPQGLQPIGNNLYVQTNSSGAAVTGTPSSNGLGAVSQKHLEESNTSVVDAMVNLISAERAYQLGTNAASAAGRTLSELSSMASSA</sequence>
<organism evidence="12 13">
    <name type="scientific">Thioclava arctica</name>
    <dbReference type="NCBI Taxonomy" id="3238301"/>
    <lineage>
        <taxon>Bacteria</taxon>
        <taxon>Pseudomonadati</taxon>
        <taxon>Pseudomonadota</taxon>
        <taxon>Alphaproteobacteria</taxon>
        <taxon>Rhodobacterales</taxon>
        <taxon>Paracoccaceae</taxon>
        <taxon>Thioclava</taxon>
    </lineage>
</organism>
<comment type="subunit">
    <text evidence="5 8">The basal body constitutes a major portion of the flagellar organelle and consists of four rings (L,P,S, and M) mounted on a central rod. The rod consists of about 26 subunits of FlgG in the distal portion, and FlgB, FlgC and FlgF are thought to build up the proximal portion of the rod with about 6 subunits each.</text>
</comment>
<protein>
    <recommendedName>
        <fullName evidence="3 7">Flagellar basal-body rod protein FlgG</fullName>
    </recommendedName>
    <alternativeName>
        <fullName evidence="6 8">Distal rod protein</fullName>
    </alternativeName>
</protein>
<evidence type="ECO:0000256" key="3">
    <source>
        <dbReference type="ARBA" id="ARBA00017948"/>
    </source>
</evidence>
<evidence type="ECO:0000313" key="13">
    <source>
        <dbReference type="Proteomes" id="UP001557465"/>
    </source>
</evidence>
<keyword evidence="12" id="KW-0282">Flagellum</keyword>
<keyword evidence="4 8" id="KW-0975">Bacterial flagellum</keyword>
<dbReference type="InterPro" id="IPR019776">
    <property type="entry name" value="Flagellar_basal_body_rod_CS"/>
</dbReference>
<feature type="domain" description="Flagellar basal-body/hook protein C-terminal" evidence="10">
    <location>
        <begin position="216"/>
        <end position="259"/>
    </location>
</feature>
<evidence type="ECO:0000256" key="1">
    <source>
        <dbReference type="ARBA" id="ARBA00004117"/>
    </source>
</evidence>
<keyword evidence="12" id="KW-0969">Cilium</keyword>
<name>A0ABV3TNV0_9RHOB</name>
<dbReference type="InterPro" id="IPR001444">
    <property type="entry name" value="Flag_bb_rod_N"/>
</dbReference>
<keyword evidence="13" id="KW-1185">Reference proteome</keyword>
<evidence type="ECO:0000256" key="8">
    <source>
        <dbReference type="RuleBase" id="RU362116"/>
    </source>
</evidence>
<dbReference type="Pfam" id="PF22692">
    <property type="entry name" value="LlgE_F_G_D1"/>
    <property type="match status" value="1"/>
</dbReference>
<evidence type="ECO:0000313" key="12">
    <source>
        <dbReference type="EMBL" id="MEX1663291.1"/>
    </source>
</evidence>
<comment type="subcellular location">
    <subcellularLocation>
        <location evidence="1 8">Bacterial flagellum basal body</location>
    </subcellularLocation>
</comment>
<dbReference type="RefSeq" id="WP_295529815.1">
    <property type="nucleotide sequence ID" value="NZ_JBFRYC010000014.1"/>
</dbReference>
<dbReference type="SUPFAM" id="SSF117143">
    <property type="entry name" value="Flagellar hook protein flgE"/>
    <property type="match status" value="1"/>
</dbReference>
<evidence type="ECO:0000259" key="11">
    <source>
        <dbReference type="Pfam" id="PF22692"/>
    </source>
</evidence>
<dbReference type="Pfam" id="PF06429">
    <property type="entry name" value="Flg_bbr_C"/>
    <property type="match status" value="1"/>
</dbReference>
<comment type="caution">
    <text evidence="12">The sequence shown here is derived from an EMBL/GenBank/DDBJ whole genome shotgun (WGS) entry which is preliminary data.</text>
</comment>
<dbReference type="InterPro" id="IPR020013">
    <property type="entry name" value="Flagellar_FlgE/F/G"/>
</dbReference>